<dbReference type="EMBL" id="PVWQ01000014">
    <property type="protein sequence ID" value="RDW64302.1"/>
    <property type="molecule type" value="Genomic_DNA"/>
</dbReference>
<dbReference type="AlphaFoldDB" id="A0A3D8QR77"/>
<dbReference type="STRING" id="1810919.A0A3D8QR77"/>
<organism evidence="2 3">
    <name type="scientific">Aspergillus mulundensis</name>
    <dbReference type="NCBI Taxonomy" id="1810919"/>
    <lineage>
        <taxon>Eukaryota</taxon>
        <taxon>Fungi</taxon>
        <taxon>Dikarya</taxon>
        <taxon>Ascomycota</taxon>
        <taxon>Pezizomycotina</taxon>
        <taxon>Eurotiomycetes</taxon>
        <taxon>Eurotiomycetidae</taxon>
        <taxon>Eurotiales</taxon>
        <taxon>Aspergillaceae</taxon>
        <taxon>Aspergillus</taxon>
        <taxon>Aspergillus subgen. Nidulantes</taxon>
    </lineage>
</organism>
<protein>
    <recommendedName>
        <fullName evidence="1">F-box domain-containing protein</fullName>
    </recommendedName>
</protein>
<dbReference type="RefSeq" id="XP_026599461.1">
    <property type="nucleotide sequence ID" value="XM_026751729.1"/>
</dbReference>
<dbReference type="OrthoDB" id="2520703at2759"/>
<sequence length="466" mass="52754">MARLLDLPNEILLIICSFLNHMVLKDELQALCLTSKLLYSIAQPFLYTRFEQEARCQCCNSRGILPGHLVAMVRLVRTLIERPDLAARVQSATIDTSGNDGDDDHVRKADFDADTLKTLAAGFQQLPTDKAQLFMETVEMRSNPYLLLLASRMSNLEHLELVLGDEGLDDLAPLFTPCSEDVMIEQPYLRNLKSVVIRDMMLTECDSMMNLDAVMELPQLENFTLIGLNGDAEGCPLFDFEPGTLNISTLTLAAACLDAETLTQIVAGCKELKVFKYFGSNFDGNTMNESIQFDPSELVSILASQQENIVTLFCNLDWEVIDPTNWSRCSKYGSFASFTKLMHLEIDQYPYTPKQELPPSIHCLHIKNISFPIIDVVGSLNMRTIDLPEHELHDELPNFSILTLVPRDDIPNGMLDVPARYDHTDEDLKTMGEFDFACETLWDIAKECRFSVRVEHDVWARFHGYF</sequence>
<feature type="domain" description="F-box" evidence="1">
    <location>
        <begin position="5"/>
        <end position="50"/>
    </location>
</feature>
<name>A0A3D8QR77_9EURO</name>
<dbReference type="GeneID" id="38120083"/>
<gene>
    <name evidence="2" type="ORF">DSM5745_09713</name>
</gene>
<accession>A0A3D8QR77</accession>
<reference evidence="2 3" key="1">
    <citation type="journal article" date="2018" name="IMA Fungus">
        <title>IMA Genome-F 9: Draft genome sequence of Annulohypoxylon stygium, Aspergillus mulundensis, Berkeleyomyces basicola (syn. Thielaviopsis basicola), Ceratocystis smalleyi, two Cercospora beticola strains, Coleophoma cylindrospora, Fusarium fracticaudum, Phialophora cf. hyalina, and Morchella septimelata.</title>
        <authorList>
            <person name="Wingfield B.D."/>
            <person name="Bills G.F."/>
            <person name="Dong Y."/>
            <person name="Huang W."/>
            <person name="Nel W.J."/>
            <person name="Swalarsk-Parry B.S."/>
            <person name="Vaghefi N."/>
            <person name="Wilken P.M."/>
            <person name="An Z."/>
            <person name="de Beer Z.W."/>
            <person name="De Vos L."/>
            <person name="Chen L."/>
            <person name="Duong T.A."/>
            <person name="Gao Y."/>
            <person name="Hammerbacher A."/>
            <person name="Kikkert J.R."/>
            <person name="Li Y."/>
            <person name="Li H."/>
            <person name="Li K."/>
            <person name="Li Q."/>
            <person name="Liu X."/>
            <person name="Ma X."/>
            <person name="Naidoo K."/>
            <person name="Pethybridge S.J."/>
            <person name="Sun J."/>
            <person name="Steenkamp E.T."/>
            <person name="van der Nest M.A."/>
            <person name="van Wyk S."/>
            <person name="Wingfield M.J."/>
            <person name="Xiong C."/>
            <person name="Yue Q."/>
            <person name="Zhang X."/>
        </authorList>
    </citation>
    <scope>NUCLEOTIDE SEQUENCE [LARGE SCALE GENOMIC DNA]</scope>
    <source>
        <strain evidence="2 3">DSM 5745</strain>
    </source>
</reference>
<proteinExistence type="predicted"/>
<dbReference type="Proteomes" id="UP000256690">
    <property type="component" value="Unassembled WGS sequence"/>
</dbReference>
<evidence type="ECO:0000313" key="2">
    <source>
        <dbReference type="EMBL" id="RDW64302.1"/>
    </source>
</evidence>
<dbReference type="Pfam" id="PF12937">
    <property type="entry name" value="F-box-like"/>
    <property type="match status" value="1"/>
</dbReference>
<evidence type="ECO:0000259" key="1">
    <source>
        <dbReference type="Pfam" id="PF12937"/>
    </source>
</evidence>
<keyword evidence="3" id="KW-1185">Reference proteome</keyword>
<comment type="caution">
    <text evidence="2">The sequence shown here is derived from an EMBL/GenBank/DDBJ whole genome shotgun (WGS) entry which is preliminary data.</text>
</comment>
<dbReference type="InterPro" id="IPR001810">
    <property type="entry name" value="F-box_dom"/>
</dbReference>
<evidence type="ECO:0000313" key="3">
    <source>
        <dbReference type="Proteomes" id="UP000256690"/>
    </source>
</evidence>